<dbReference type="EMBL" id="CP023563">
    <property type="protein sequence ID" value="ATG50126.1"/>
    <property type="molecule type" value="Genomic_DNA"/>
</dbReference>
<organism evidence="4 5">
    <name type="scientific">Brachybacterium vulturis</name>
    <dbReference type="NCBI Taxonomy" id="2017484"/>
    <lineage>
        <taxon>Bacteria</taxon>
        <taxon>Bacillati</taxon>
        <taxon>Actinomycetota</taxon>
        <taxon>Actinomycetes</taxon>
        <taxon>Micrococcales</taxon>
        <taxon>Dermabacteraceae</taxon>
        <taxon>Brachybacterium</taxon>
    </lineage>
</organism>
<dbReference type="CDD" id="cd05233">
    <property type="entry name" value="SDR_c"/>
    <property type="match status" value="1"/>
</dbReference>
<protein>
    <submittedName>
        <fullName evidence="4">Short-chain dehydrogenase</fullName>
    </submittedName>
</protein>
<dbReference type="PRINTS" id="PR00080">
    <property type="entry name" value="SDRFAMILY"/>
</dbReference>
<dbReference type="PANTHER" id="PTHR44196:SF2">
    <property type="entry name" value="SHORT-CHAIN DEHYDROGENASE-RELATED"/>
    <property type="match status" value="1"/>
</dbReference>
<comment type="similarity">
    <text evidence="1 3">Belongs to the short-chain dehydrogenases/reductases (SDR) family.</text>
</comment>
<dbReference type="Proteomes" id="UP000218165">
    <property type="component" value="Chromosome"/>
</dbReference>
<dbReference type="PANTHER" id="PTHR44196">
    <property type="entry name" value="DEHYDROGENASE/REDUCTASE SDR FAMILY MEMBER 7B"/>
    <property type="match status" value="1"/>
</dbReference>
<evidence type="ECO:0000313" key="5">
    <source>
        <dbReference type="Proteomes" id="UP000218165"/>
    </source>
</evidence>
<sequence length="254" mass="27422">MTMTSLITGASSGLGAEYARRLARRGDHLVLVARDEARLEELAAELRGEGASEVDVLAADLSSAGGIAAVVGRLSDASRPVDMLINSAGFGLPLAFERNDIEDEARHLRLHAEVPMRLMHAVLPGMLERRSGTILNIASASAVMPRSTYAAAKSWQVMFSRWASSYYRSRGVTVTAVCPGYTHTDFHARLGLPPGEEGIPDWLWLQAPRVVEESLRDAARGKAVSVPSKRYKAIYTAARLAPTGLMARLAARGR</sequence>
<keyword evidence="5" id="KW-1185">Reference proteome</keyword>
<accession>A0A291GJA6</accession>
<proteinExistence type="inferred from homology"/>
<dbReference type="RefSeq" id="WP_096801266.1">
    <property type="nucleotide sequence ID" value="NZ_CP023563.1"/>
</dbReference>
<evidence type="ECO:0000256" key="1">
    <source>
        <dbReference type="ARBA" id="ARBA00006484"/>
    </source>
</evidence>
<dbReference type="InterPro" id="IPR002347">
    <property type="entry name" value="SDR_fam"/>
</dbReference>
<dbReference type="AlphaFoldDB" id="A0A291GJA6"/>
<keyword evidence="2" id="KW-0560">Oxidoreductase</keyword>
<dbReference type="KEGG" id="brz:CFK38_00250"/>
<gene>
    <name evidence="4" type="ORF">CFK38_00250</name>
</gene>
<dbReference type="Pfam" id="PF00106">
    <property type="entry name" value="adh_short"/>
    <property type="match status" value="1"/>
</dbReference>
<name>A0A291GJA6_9MICO</name>
<reference evidence="5" key="1">
    <citation type="submission" date="2017-09" db="EMBL/GenBank/DDBJ databases">
        <title>Brachybacterium sp. VM2412.</title>
        <authorList>
            <person name="Tak E.J."/>
            <person name="Bae J.-W."/>
        </authorList>
    </citation>
    <scope>NUCLEOTIDE SEQUENCE [LARGE SCALE GENOMIC DNA]</scope>
    <source>
        <strain evidence="5">VM2412</strain>
    </source>
</reference>
<dbReference type="GO" id="GO:0016020">
    <property type="term" value="C:membrane"/>
    <property type="evidence" value="ECO:0007669"/>
    <property type="project" value="TreeGrafter"/>
</dbReference>
<dbReference type="SUPFAM" id="SSF51735">
    <property type="entry name" value="NAD(P)-binding Rossmann-fold domains"/>
    <property type="match status" value="1"/>
</dbReference>
<evidence type="ECO:0000256" key="2">
    <source>
        <dbReference type="ARBA" id="ARBA00023002"/>
    </source>
</evidence>
<dbReference type="PIRSF" id="PIRSF000126">
    <property type="entry name" value="11-beta-HSD1"/>
    <property type="match status" value="1"/>
</dbReference>
<dbReference type="Gene3D" id="3.40.50.720">
    <property type="entry name" value="NAD(P)-binding Rossmann-like Domain"/>
    <property type="match status" value="1"/>
</dbReference>
<dbReference type="OrthoDB" id="9797538at2"/>
<dbReference type="PRINTS" id="PR00081">
    <property type="entry name" value="GDHRDH"/>
</dbReference>
<evidence type="ECO:0000313" key="4">
    <source>
        <dbReference type="EMBL" id="ATG50126.1"/>
    </source>
</evidence>
<dbReference type="InterPro" id="IPR036291">
    <property type="entry name" value="NAD(P)-bd_dom_sf"/>
</dbReference>
<evidence type="ECO:0000256" key="3">
    <source>
        <dbReference type="RuleBase" id="RU000363"/>
    </source>
</evidence>
<dbReference type="GO" id="GO:0016491">
    <property type="term" value="F:oxidoreductase activity"/>
    <property type="evidence" value="ECO:0007669"/>
    <property type="project" value="UniProtKB-KW"/>
</dbReference>